<dbReference type="GO" id="GO:0015095">
    <property type="term" value="F:magnesium ion transmembrane transporter activity"/>
    <property type="evidence" value="ECO:0007669"/>
    <property type="project" value="UniProtKB-UniRule"/>
</dbReference>
<dbReference type="InterPro" id="IPR004488">
    <property type="entry name" value="Mg/Co-transport_prot_CorA"/>
</dbReference>
<dbReference type="OrthoDB" id="9803416at2"/>
<evidence type="ECO:0000256" key="2">
    <source>
        <dbReference type="ARBA" id="ARBA00009765"/>
    </source>
</evidence>
<dbReference type="InterPro" id="IPR045863">
    <property type="entry name" value="CorA_TM1_TM2"/>
</dbReference>
<evidence type="ECO:0000313" key="9">
    <source>
        <dbReference type="EMBL" id="OCK43604.1"/>
    </source>
</evidence>
<evidence type="ECO:0000313" key="10">
    <source>
        <dbReference type="Proteomes" id="UP000093186"/>
    </source>
</evidence>
<gene>
    <name evidence="8" type="primary">corA</name>
    <name evidence="9" type="ORF">BA195_02570</name>
</gene>
<keyword evidence="6 8" id="KW-1133">Transmembrane helix</keyword>
<dbReference type="Gene3D" id="3.30.460.20">
    <property type="entry name" value="CorA soluble domain-like"/>
    <property type="match status" value="1"/>
</dbReference>
<dbReference type="RefSeq" id="WP_068702129.1">
    <property type="nucleotide sequence ID" value="NZ_MAKX01000001.1"/>
</dbReference>
<dbReference type="FunFam" id="1.20.58.340:FF:000012">
    <property type="entry name" value="Magnesium transport protein CorA"/>
    <property type="match status" value="1"/>
</dbReference>
<dbReference type="PANTHER" id="PTHR46494:SF1">
    <property type="entry name" value="CORA FAMILY METAL ION TRANSPORTER (EUROFUNG)"/>
    <property type="match status" value="1"/>
</dbReference>
<evidence type="ECO:0000256" key="6">
    <source>
        <dbReference type="ARBA" id="ARBA00022989"/>
    </source>
</evidence>
<keyword evidence="7 8" id="KW-0472">Membrane</keyword>
<keyword evidence="8" id="KW-0460">Magnesium</keyword>
<keyword evidence="8" id="KW-0406">Ion transport</keyword>
<evidence type="ECO:0000256" key="1">
    <source>
        <dbReference type="ARBA" id="ARBA00004651"/>
    </source>
</evidence>
<comment type="function">
    <text evidence="8">Mediates influx of magnesium ions.</text>
</comment>
<evidence type="ECO:0000256" key="3">
    <source>
        <dbReference type="ARBA" id="ARBA00022448"/>
    </source>
</evidence>
<dbReference type="GO" id="GO:0005886">
    <property type="term" value="C:plasma membrane"/>
    <property type="evidence" value="ECO:0007669"/>
    <property type="project" value="UniProtKB-SubCell"/>
</dbReference>
<keyword evidence="10" id="KW-1185">Reference proteome</keyword>
<comment type="caution">
    <text evidence="9">The sequence shown here is derived from an EMBL/GenBank/DDBJ whole genome shotgun (WGS) entry which is preliminary data.</text>
</comment>
<evidence type="ECO:0000256" key="5">
    <source>
        <dbReference type="ARBA" id="ARBA00022692"/>
    </source>
</evidence>
<feature type="transmembrane region" description="Helical" evidence="8">
    <location>
        <begin position="293"/>
        <end position="313"/>
    </location>
</feature>
<dbReference type="PANTHER" id="PTHR46494">
    <property type="entry name" value="CORA FAMILY METAL ION TRANSPORTER (EUROFUNG)"/>
    <property type="match status" value="1"/>
</dbReference>
<evidence type="ECO:0000256" key="4">
    <source>
        <dbReference type="ARBA" id="ARBA00022475"/>
    </source>
</evidence>
<dbReference type="SUPFAM" id="SSF143865">
    <property type="entry name" value="CorA soluble domain-like"/>
    <property type="match status" value="1"/>
</dbReference>
<dbReference type="EMBL" id="MAKX01000001">
    <property type="protein sequence ID" value="OCK43604.1"/>
    <property type="molecule type" value="Genomic_DNA"/>
</dbReference>
<name>A0A1B9Y1C4_9FLAO</name>
<keyword evidence="3 8" id="KW-0813">Transport</keyword>
<dbReference type="InterPro" id="IPR045861">
    <property type="entry name" value="CorA_cytoplasmic_dom"/>
</dbReference>
<feature type="transmembrane region" description="Helical" evidence="8">
    <location>
        <begin position="325"/>
        <end position="345"/>
    </location>
</feature>
<comment type="subcellular location">
    <subcellularLocation>
        <location evidence="1">Cell membrane</location>
        <topology evidence="1">Multi-pass membrane protein</topology>
    </subcellularLocation>
    <subcellularLocation>
        <location evidence="8">Membrane</location>
        <topology evidence="8">Multi-pass membrane protein</topology>
    </subcellularLocation>
</comment>
<dbReference type="NCBIfam" id="TIGR00383">
    <property type="entry name" value="corA"/>
    <property type="match status" value="1"/>
</dbReference>
<comment type="similarity">
    <text evidence="2 8">Belongs to the CorA metal ion transporter (MIT) (TC 1.A.35) family.</text>
</comment>
<protein>
    <recommendedName>
        <fullName evidence="8">Magnesium transport protein CorA</fullName>
    </recommendedName>
</protein>
<evidence type="ECO:0000256" key="8">
    <source>
        <dbReference type="RuleBase" id="RU362010"/>
    </source>
</evidence>
<dbReference type="GO" id="GO:0000287">
    <property type="term" value="F:magnesium ion binding"/>
    <property type="evidence" value="ECO:0007669"/>
    <property type="project" value="TreeGrafter"/>
</dbReference>
<organism evidence="9 10">
    <name type="scientific">Tenacibaculum soleae</name>
    <dbReference type="NCBI Taxonomy" id="447689"/>
    <lineage>
        <taxon>Bacteria</taxon>
        <taxon>Pseudomonadati</taxon>
        <taxon>Bacteroidota</taxon>
        <taxon>Flavobacteriia</taxon>
        <taxon>Flavobacteriales</taxon>
        <taxon>Flavobacteriaceae</taxon>
        <taxon>Tenacibaculum</taxon>
    </lineage>
</organism>
<dbReference type="GO" id="GO:0050897">
    <property type="term" value="F:cobalt ion binding"/>
    <property type="evidence" value="ECO:0007669"/>
    <property type="project" value="TreeGrafter"/>
</dbReference>
<dbReference type="Pfam" id="PF01544">
    <property type="entry name" value="CorA"/>
    <property type="match status" value="1"/>
</dbReference>
<dbReference type="CDD" id="cd12828">
    <property type="entry name" value="TmCorA-like_1"/>
    <property type="match status" value="1"/>
</dbReference>
<keyword evidence="4 8" id="KW-1003">Cell membrane</keyword>
<dbReference type="Gene3D" id="1.20.58.340">
    <property type="entry name" value="Magnesium transport protein CorA, transmembrane region"/>
    <property type="match status" value="2"/>
</dbReference>
<reference evidence="9 10" key="1">
    <citation type="submission" date="2016-06" db="EMBL/GenBank/DDBJ databases">
        <title>Draft Genome Sequence of Tenacibaculum soleae UCD-KL19.</title>
        <authorList>
            <person name="Eisen J.A."/>
            <person name="Coil D.A."/>
            <person name="Lujan K.M."/>
        </authorList>
    </citation>
    <scope>NUCLEOTIDE SEQUENCE [LARGE SCALE GENOMIC DNA]</scope>
    <source>
        <strain evidence="9 10">UCD-KL19</strain>
    </source>
</reference>
<evidence type="ECO:0000256" key="7">
    <source>
        <dbReference type="ARBA" id="ARBA00023136"/>
    </source>
</evidence>
<dbReference type="AlphaFoldDB" id="A0A1B9Y1C4"/>
<sequence>MRKSKFKSKIGLPPGTITYTGTKENTQLFINTFDYTKDSLEEKKINKIEACFSYKETDTTTWININGLNNTESIQKIGNYYKLHPLILEDIVNINQRPKIDEYDDYIFVVFKMLYYDTNQHLKVEHISIILGDKYVLSFQESEEDVFDGIRERIRASKGIIRSNGSDYLLYALMDAVVDNYFLIIETMGEKVESLEELLFTNPNNDTVKEIQALKKEALKIRRSIFPLREIVSKLEKAESKLVKSKTLNYFRDLYDHTIQVIETIEIYRDMLWGLMDMYMTSVSNRMNEVMKVLTVISTIFIPLTFIAGIYGMNFDNIPELHYENGYYILWGFMIFLFFGLLYFFKRKKWF</sequence>
<proteinExistence type="inferred from homology"/>
<keyword evidence="5 8" id="KW-0812">Transmembrane</keyword>
<accession>A0A1B9Y1C4</accession>
<dbReference type="SUPFAM" id="SSF144083">
    <property type="entry name" value="Magnesium transport protein CorA, transmembrane region"/>
    <property type="match status" value="1"/>
</dbReference>
<dbReference type="Proteomes" id="UP000093186">
    <property type="component" value="Unassembled WGS sequence"/>
</dbReference>
<dbReference type="GO" id="GO:0015087">
    <property type="term" value="F:cobalt ion transmembrane transporter activity"/>
    <property type="evidence" value="ECO:0007669"/>
    <property type="project" value="UniProtKB-UniRule"/>
</dbReference>
<dbReference type="InterPro" id="IPR002523">
    <property type="entry name" value="MgTranspt_CorA/ZnTranspt_ZntB"/>
</dbReference>